<dbReference type="EMBL" id="NMWU01000054">
    <property type="protein sequence ID" value="PLS29967.1"/>
    <property type="molecule type" value="Genomic_DNA"/>
</dbReference>
<evidence type="ECO:0000256" key="3">
    <source>
        <dbReference type="SAM" id="Phobius"/>
    </source>
</evidence>
<keyword evidence="3" id="KW-1133">Transmembrane helix</keyword>
<dbReference type="InterPro" id="IPR043708">
    <property type="entry name" value="DUF5648"/>
</dbReference>
<dbReference type="NCBIfam" id="TIGR02543">
    <property type="entry name" value="List_Bact_rpt"/>
    <property type="match status" value="3"/>
</dbReference>
<dbReference type="InterPro" id="IPR013378">
    <property type="entry name" value="InlB-like_B-rpt"/>
</dbReference>
<dbReference type="Gene3D" id="2.60.40.4270">
    <property type="entry name" value="Listeria-Bacteroides repeat domain"/>
    <property type="match status" value="3"/>
</dbReference>
<gene>
    <name evidence="5" type="ORF">Uis1B_2201</name>
</gene>
<evidence type="ECO:0000256" key="1">
    <source>
        <dbReference type="ARBA" id="ARBA00004196"/>
    </source>
</evidence>
<evidence type="ECO:0000313" key="5">
    <source>
        <dbReference type="EMBL" id="PLS29967.1"/>
    </source>
</evidence>
<reference evidence="5 6" key="1">
    <citation type="submission" date="2017-07" db="EMBL/GenBank/DDBJ databases">
        <title>Bifidobacterium novel species.</title>
        <authorList>
            <person name="Lugli G.A."/>
            <person name="Milani C."/>
            <person name="Duranti S."/>
            <person name="Mangifesta M."/>
        </authorList>
    </citation>
    <scope>NUCLEOTIDE SEQUENCE [LARGE SCALE GENOMIC DNA]</scope>
    <source>
        <strain evidence="6">Uis1B</strain>
    </source>
</reference>
<evidence type="ECO:0000256" key="2">
    <source>
        <dbReference type="SAM" id="MobiDB-lite"/>
    </source>
</evidence>
<feature type="transmembrane region" description="Helical" evidence="3">
    <location>
        <begin position="38"/>
        <end position="58"/>
    </location>
</feature>
<keyword evidence="3" id="KW-0472">Membrane</keyword>
<proteinExistence type="predicted"/>
<feature type="domain" description="DUF5648" evidence="4">
    <location>
        <begin position="325"/>
        <end position="460"/>
    </location>
</feature>
<name>A0A2N5J704_9BIFI</name>
<accession>A0A2N5J704</accession>
<protein>
    <submittedName>
        <fullName evidence="5">Peptidase domain-containing protein (Listeria-bacteroides repeat domain)</fullName>
    </submittedName>
</protein>
<dbReference type="AlphaFoldDB" id="A0A2N5J704"/>
<dbReference type="Proteomes" id="UP000235050">
    <property type="component" value="Unassembled WGS sequence"/>
</dbReference>
<comment type="caution">
    <text evidence="5">The sequence shown here is derived from an EMBL/GenBank/DDBJ whole genome shotgun (WGS) entry which is preliminary data.</text>
</comment>
<evidence type="ECO:0000259" key="4">
    <source>
        <dbReference type="Pfam" id="PF18885"/>
    </source>
</evidence>
<dbReference type="GO" id="GO:0030313">
    <property type="term" value="C:cell envelope"/>
    <property type="evidence" value="ECO:0007669"/>
    <property type="project" value="UniProtKB-SubCell"/>
</dbReference>
<dbReference type="InterPro" id="IPR042229">
    <property type="entry name" value="Listeria/Bacterioides_rpt_sf"/>
</dbReference>
<dbReference type="Pfam" id="PF09479">
    <property type="entry name" value="Flg_new"/>
    <property type="match status" value="3"/>
</dbReference>
<dbReference type="OrthoDB" id="9763188at2"/>
<organism evidence="5 6">
    <name type="scientific">Bifidobacterium margollesii</name>
    <dbReference type="NCBI Taxonomy" id="2020964"/>
    <lineage>
        <taxon>Bacteria</taxon>
        <taxon>Bacillati</taxon>
        <taxon>Actinomycetota</taxon>
        <taxon>Actinomycetes</taxon>
        <taxon>Bifidobacteriales</taxon>
        <taxon>Bifidobacteriaceae</taxon>
        <taxon>Bifidobacterium</taxon>
    </lineage>
</organism>
<comment type="subcellular location">
    <subcellularLocation>
        <location evidence="1">Cell envelope</location>
    </subcellularLocation>
</comment>
<sequence length="462" mass="50992">MGLSEHRKQTEHMESVERMESTGRMESADRRKTWSRRIVAGIASVVMLISGGVLATAVTATASAAEDGAVVGNATGGSNGDTDISFPDLNSKTVTVSFDANGGSGVPAQKVRLGGQAAEPTTPTRPGYTFLGWYTQRNTGIKYDFDTRLVTDITLYAHWTVNVYRVTFDGNGVQTVVPTSKMVAYGDQYGTLPTVARVGYAFDGWYTAKTGGTRIVAETRMTATDDVTLYARWTANTYTVTFNANGGSVSPLSKKVQYGSAYGTLPTPTRANYRFVGWYTLPVDGTNVTPDTRMTDLRDVILYAHWTRGDANGSNGNNGAVRKVPVYRVYNRNSGLHHYTTSWGEKTVLVRLGWRDENHGTNSFVTVSKNSASVNPQPVYREYNPHNGTHNWTMNRAEHNMLVRLGWRDEGIGWYVPKNGPVNVYRLYNRNSGEHVYTTSYGEYLSVIRAGWRGEGIAWRSL</sequence>
<feature type="region of interest" description="Disordered" evidence="2">
    <location>
        <begin position="1"/>
        <end position="29"/>
    </location>
</feature>
<keyword evidence="3" id="KW-0812">Transmembrane</keyword>
<keyword evidence="6" id="KW-1185">Reference proteome</keyword>
<dbReference type="Pfam" id="PF18885">
    <property type="entry name" value="DUF5648"/>
    <property type="match status" value="1"/>
</dbReference>
<evidence type="ECO:0000313" key="6">
    <source>
        <dbReference type="Proteomes" id="UP000235050"/>
    </source>
</evidence>